<dbReference type="InterPro" id="IPR008766">
    <property type="entry name" value="Replication_gene_A-like"/>
</dbReference>
<dbReference type="EMBL" id="CP003060">
    <property type="protein sequence ID" value="AEP29103.1"/>
    <property type="molecule type" value="Genomic_DNA"/>
</dbReference>
<dbReference type="Pfam" id="PF05840">
    <property type="entry name" value="Phage_GPA"/>
    <property type="match status" value="1"/>
</dbReference>
<dbReference type="Proteomes" id="UP000009282">
    <property type="component" value="Chromosome"/>
</dbReference>
<feature type="domain" description="Replication gene A protein-like" evidence="7">
    <location>
        <begin position="109"/>
        <end position="396"/>
    </location>
</feature>
<dbReference type="GO" id="GO:0006260">
    <property type="term" value="P:DNA replication"/>
    <property type="evidence" value="ECO:0007669"/>
    <property type="project" value="UniProtKB-KW"/>
</dbReference>
<evidence type="ECO:0000256" key="3">
    <source>
        <dbReference type="ARBA" id="ARBA00022705"/>
    </source>
</evidence>
<keyword evidence="3" id="KW-0235">DNA replication</keyword>
<evidence type="ECO:0000313" key="9">
    <source>
        <dbReference type="Proteomes" id="UP000009282"/>
    </source>
</evidence>
<organism evidence="8 9">
    <name type="scientific">Glaciecola nitratireducens (strain JCM 12485 / KCTC 12276 / FR1064)</name>
    <dbReference type="NCBI Taxonomy" id="1085623"/>
    <lineage>
        <taxon>Bacteria</taxon>
        <taxon>Pseudomonadati</taxon>
        <taxon>Pseudomonadota</taxon>
        <taxon>Gammaproteobacteria</taxon>
        <taxon>Alteromonadales</taxon>
        <taxon>Alteromonadaceae</taxon>
        <taxon>Brumicola</taxon>
    </lineage>
</organism>
<dbReference type="KEGG" id="gni:GNIT_0965"/>
<sequence length="546" mass="62994">MRELISHLPRAIQSYLISDYNAKNTRFEANTCIRTTTEEINKIIPKVLLKHFDAGEEDLRLLAKDCAESCHYLLRQTIHYKAFTFVTKKETDVSAALRIDSCESEFLFSDSSVNASTRSDTIVLSYEKCANFVRGNGITPPKPSKKLTFDGCLKRMLDEVWWLRKLRCVLRRSTEQVMIYLNKVNRVKGIYCSDWTAKNRRFQKSHQLESLKKILMTNELGEQFTLYDIYEKGVSNPINRRNELMTRMHGFEELSKEHGHLGIFVTLTCPSKYHRAYSRSGGENPKWNGATPHDSQQYLCTTWARIRAEFNRKNIRLYGLRVSEPQHDGTPHWHLMIFVEAHQLESCKVIIEQYSLEEDGDEPGAKENRVKFVDIDPKKGSATGYVAKYVSKNIDGANLDEGIYGENPIEGAERVEAWASCWGIRQFQQLGGVSVTVWREMRRLKKLFDKDEKLQQIHQSADQGKWGIFVTLMGGVFSKRKDQLVRPYYDFEVNKDTGAIKANLFDGIPIFKLKGIFYKGKEIITRVHQWRIEKIAAPFSSSLGVL</sequence>
<accession>G4QG12</accession>
<dbReference type="HOGENOM" id="CLU_013772_4_1_6"/>
<name>G4QG12_GLANF</name>
<evidence type="ECO:0000256" key="5">
    <source>
        <dbReference type="ARBA" id="ARBA00022759"/>
    </source>
</evidence>
<evidence type="ECO:0000256" key="4">
    <source>
        <dbReference type="ARBA" id="ARBA00022722"/>
    </source>
</evidence>
<keyword evidence="9" id="KW-1185">Reference proteome</keyword>
<proteinExistence type="inferred from homology"/>
<keyword evidence="5" id="KW-0255">Endonuclease</keyword>
<evidence type="ECO:0000259" key="7">
    <source>
        <dbReference type="Pfam" id="PF05840"/>
    </source>
</evidence>
<evidence type="ECO:0000256" key="2">
    <source>
        <dbReference type="ARBA" id="ARBA00009260"/>
    </source>
</evidence>
<comment type="function">
    <text evidence="1">Possible endonuclease which induces a single-strand cut and initiates DNA replication.</text>
</comment>
<dbReference type="AlphaFoldDB" id="G4QG12"/>
<evidence type="ECO:0000256" key="6">
    <source>
        <dbReference type="ARBA" id="ARBA00022801"/>
    </source>
</evidence>
<dbReference type="eggNOG" id="ENOG502Z7TX">
    <property type="taxonomic scope" value="Bacteria"/>
</dbReference>
<dbReference type="GO" id="GO:0004519">
    <property type="term" value="F:endonuclease activity"/>
    <property type="evidence" value="ECO:0007669"/>
    <property type="project" value="UniProtKB-KW"/>
</dbReference>
<keyword evidence="4" id="KW-0540">Nuclease</keyword>
<reference evidence="8 9" key="1">
    <citation type="journal article" date="2011" name="J. Bacteriol.">
        <title>Complete genome sequence of seawater bacterium Glaciecola nitratireducens FR1064T.</title>
        <authorList>
            <person name="Bian F."/>
            <person name="Qin Q.L."/>
            <person name="Xie B.B."/>
            <person name="Shu Y.L."/>
            <person name="Zhang X.Y."/>
            <person name="Yu Y."/>
            <person name="Chen B."/>
            <person name="Chen X.L."/>
            <person name="Zhou B.C."/>
            <person name="Zhang Y.Z."/>
        </authorList>
    </citation>
    <scope>NUCLEOTIDE SEQUENCE [LARGE SCALE GENOMIC DNA]</scope>
    <source>
        <strain evidence="9">JCM 12485 / KCTC 12276 / FR1064</strain>
    </source>
</reference>
<gene>
    <name evidence="8" type="ordered locus">GNIT_0965</name>
</gene>
<evidence type="ECO:0000313" key="8">
    <source>
        <dbReference type="EMBL" id="AEP29103.1"/>
    </source>
</evidence>
<dbReference type="STRING" id="1085623.GNIT_0965"/>
<keyword evidence="6" id="KW-0378">Hydrolase</keyword>
<comment type="similarity">
    <text evidence="2">Belongs to the phage GPA family.</text>
</comment>
<protein>
    <submittedName>
        <fullName evidence="8">Replication protein A</fullName>
    </submittedName>
</protein>
<dbReference type="GO" id="GO:0016787">
    <property type="term" value="F:hydrolase activity"/>
    <property type="evidence" value="ECO:0007669"/>
    <property type="project" value="UniProtKB-KW"/>
</dbReference>
<evidence type="ECO:0000256" key="1">
    <source>
        <dbReference type="ARBA" id="ARBA00003293"/>
    </source>
</evidence>